<dbReference type="PANTHER" id="PTHR45844:SF9">
    <property type="entry name" value="OS09G0463900 PROTEIN"/>
    <property type="match status" value="1"/>
</dbReference>
<dbReference type="STRING" id="29655.A0A0K9NI39"/>
<gene>
    <name evidence="7" type="ORF">ZOSMA_95G00360</name>
</gene>
<dbReference type="GO" id="GO:0046983">
    <property type="term" value="F:protein dimerization activity"/>
    <property type="evidence" value="ECO:0007669"/>
    <property type="project" value="InterPro"/>
</dbReference>
<evidence type="ECO:0000256" key="1">
    <source>
        <dbReference type="ARBA" id="ARBA00005510"/>
    </source>
</evidence>
<keyword evidence="3" id="KW-0238">DNA-binding</keyword>
<feature type="domain" description="ACT" evidence="6">
    <location>
        <begin position="126"/>
        <end position="212"/>
    </location>
</feature>
<evidence type="ECO:0000259" key="5">
    <source>
        <dbReference type="PROSITE" id="PS50888"/>
    </source>
</evidence>
<comment type="caution">
    <text evidence="7">The sequence shown here is derived from an EMBL/GenBank/DDBJ whole genome shotgun (WGS) entry which is preliminary data.</text>
</comment>
<evidence type="ECO:0000259" key="6">
    <source>
        <dbReference type="PROSITE" id="PS51671"/>
    </source>
</evidence>
<evidence type="ECO:0008006" key="9">
    <source>
        <dbReference type="Google" id="ProtNLM"/>
    </source>
</evidence>
<dbReference type="Gene3D" id="4.10.280.10">
    <property type="entry name" value="Helix-loop-helix DNA-binding domain"/>
    <property type="match status" value="1"/>
</dbReference>
<evidence type="ECO:0000256" key="3">
    <source>
        <dbReference type="ARBA" id="ARBA00023125"/>
    </source>
</evidence>
<dbReference type="InterPro" id="IPR045865">
    <property type="entry name" value="ACT-like_dom_sf"/>
</dbReference>
<dbReference type="InterPro" id="IPR002912">
    <property type="entry name" value="ACT_dom"/>
</dbReference>
<dbReference type="GO" id="GO:0003700">
    <property type="term" value="F:DNA-binding transcription factor activity"/>
    <property type="evidence" value="ECO:0007669"/>
    <property type="project" value="InterPro"/>
</dbReference>
<dbReference type="Pfam" id="PF00010">
    <property type="entry name" value="HLH"/>
    <property type="match status" value="1"/>
</dbReference>
<dbReference type="SUPFAM" id="SSF55021">
    <property type="entry name" value="ACT-like"/>
    <property type="match status" value="1"/>
</dbReference>
<dbReference type="Proteomes" id="UP000036987">
    <property type="component" value="Unassembled WGS sequence"/>
</dbReference>
<sequence length="230" mass="25804">MDSSTLPFGGRFVGSSSNYNLVLDTVERGKLVNVVKPETKASMATKNHCEAERRRRERINSHLSTLRDLVPTTSKMDKAALLAQVVTTVKELKNNASQTSQKILLPSDVDQVAVKDYVDHRGIFIKASICCQDRPELLSDLKKIIRSLHLHITSSNISFLRGRVKNEFVVACEENTSDSNNIDKKTQLRNSLRKALEDLLARISYQVEFSPRTLLAGGKRRRSSSLYSLS</sequence>
<reference evidence="8" key="1">
    <citation type="journal article" date="2016" name="Nature">
        <title>The genome of the seagrass Zostera marina reveals angiosperm adaptation to the sea.</title>
        <authorList>
            <person name="Olsen J.L."/>
            <person name="Rouze P."/>
            <person name="Verhelst B."/>
            <person name="Lin Y.-C."/>
            <person name="Bayer T."/>
            <person name="Collen J."/>
            <person name="Dattolo E."/>
            <person name="De Paoli E."/>
            <person name="Dittami S."/>
            <person name="Maumus F."/>
            <person name="Michel G."/>
            <person name="Kersting A."/>
            <person name="Lauritano C."/>
            <person name="Lohaus R."/>
            <person name="Toepel M."/>
            <person name="Tonon T."/>
            <person name="Vanneste K."/>
            <person name="Amirebrahimi M."/>
            <person name="Brakel J."/>
            <person name="Bostroem C."/>
            <person name="Chovatia M."/>
            <person name="Grimwood J."/>
            <person name="Jenkins J.W."/>
            <person name="Jueterbock A."/>
            <person name="Mraz A."/>
            <person name="Stam W.T."/>
            <person name="Tice H."/>
            <person name="Bornberg-Bauer E."/>
            <person name="Green P.J."/>
            <person name="Pearson G.A."/>
            <person name="Procaccini G."/>
            <person name="Duarte C.M."/>
            <person name="Schmutz J."/>
            <person name="Reusch T.B.H."/>
            <person name="Van de Peer Y."/>
        </authorList>
    </citation>
    <scope>NUCLEOTIDE SEQUENCE [LARGE SCALE GENOMIC DNA]</scope>
    <source>
        <strain evidence="8">cv. Finnish</strain>
    </source>
</reference>
<dbReference type="OrthoDB" id="71302at2759"/>
<dbReference type="PANTHER" id="PTHR45844">
    <property type="entry name" value="TRANSCRIPTION FACTOR BHLH30"/>
    <property type="match status" value="1"/>
</dbReference>
<dbReference type="CDD" id="cd04873">
    <property type="entry name" value="ACT_UUR-ACR-like"/>
    <property type="match status" value="1"/>
</dbReference>
<dbReference type="SMART" id="SM00353">
    <property type="entry name" value="HLH"/>
    <property type="match status" value="1"/>
</dbReference>
<accession>A0A0K9NI39</accession>
<comment type="similarity">
    <text evidence="1">Belongs to the bHLH protein family.</text>
</comment>
<dbReference type="PROSITE" id="PS50888">
    <property type="entry name" value="BHLH"/>
    <property type="match status" value="1"/>
</dbReference>
<proteinExistence type="inferred from homology"/>
<evidence type="ECO:0000256" key="2">
    <source>
        <dbReference type="ARBA" id="ARBA00023015"/>
    </source>
</evidence>
<name>A0A0K9NI39_ZOSMR</name>
<evidence type="ECO:0000313" key="8">
    <source>
        <dbReference type="Proteomes" id="UP000036987"/>
    </source>
</evidence>
<protein>
    <recommendedName>
        <fullName evidence="9">BHLH domain-containing protein</fullName>
    </recommendedName>
</protein>
<dbReference type="InterPro" id="IPR036638">
    <property type="entry name" value="HLH_DNA-bd_sf"/>
</dbReference>
<evidence type="ECO:0000313" key="7">
    <source>
        <dbReference type="EMBL" id="KMZ56441.1"/>
    </source>
</evidence>
<keyword evidence="8" id="KW-1185">Reference proteome</keyword>
<dbReference type="InterPro" id="IPR045847">
    <property type="entry name" value="AIG1-like"/>
</dbReference>
<dbReference type="PROSITE" id="PS51671">
    <property type="entry name" value="ACT"/>
    <property type="match status" value="1"/>
</dbReference>
<organism evidence="7 8">
    <name type="scientific">Zostera marina</name>
    <name type="common">Eelgrass</name>
    <dbReference type="NCBI Taxonomy" id="29655"/>
    <lineage>
        <taxon>Eukaryota</taxon>
        <taxon>Viridiplantae</taxon>
        <taxon>Streptophyta</taxon>
        <taxon>Embryophyta</taxon>
        <taxon>Tracheophyta</taxon>
        <taxon>Spermatophyta</taxon>
        <taxon>Magnoliopsida</taxon>
        <taxon>Liliopsida</taxon>
        <taxon>Zosteraceae</taxon>
        <taxon>Zostera</taxon>
    </lineage>
</organism>
<dbReference type="SUPFAM" id="SSF47459">
    <property type="entry name" value="HLH, helix-loop-helix DNA-binding domain"/>
    <property type="match status" value="1"/>
</dbReference>
<dbReference type="OMA" id="SCNHGSC"/>
<dbReference type="AlphaFoldDB" id="A0A0K9NI39"/>
<keyword evidence="4" id="KW-0804">Transcription</keyword>
<dbReference type="GO" id="GO:0003677">
    <property type="term" value="F:DNA binding"/>
    <property type="evidence" value="ECO:0007669"/>
    <property type="project" value="UniProtKB-KW"/>
</dbReference>
<dbReference type="EMBL" id="LFYR01002184">
    <property type="protein sequence ID" value="KMZ56441.1"/>
    <property type="molecule type" value="Genomic_DNA"/>
</dbReference>
<evidence type="ECO:0000256" key="4">
    <source>
        <dbReference type="ARBA" id="ARBA00023163"/>
    </source>
</evidence>
<feature type="domain" description="BHLH" evidence="5">
    <location>
        <begin position="43"/>
        <end position="92"/>
    </location>
</feature>
<keyword evidence="2" id="KW-0805">Transcription regulation</keyword>
<dbReference type="InterPro" id="IPR011598">
    <property type="entry name" value="bHLH_dom"/>
</dbReference>